<dbReference type="AlphaFoldDB" id="A0A6I6EMS3"/>
<reference evidence="1 2" key="1">
    <citation type="submission" date="2019-12" db="EMBL/GenBank/DDBJ databases">
        <title>Genome sequenceing of Clostridium bovifaecis.</title>
        <authorList>
            <person name="Yao Y."/>
        </authorList>
    </citation>
    <scope>NUCLEOTIDE SEQUENCE [LARGE SCALE GENOMIC DNA]</scope>
    <source>
        <strain evidence="1 2">BXX</strain>
    </source>
</reference>
<protein>
    <submittedName>
        <fullName evidence="1">DUF523 domain-containing protein</fullName>
    </submittedName>
</protein>
<dbReference type="PANTHER" id="PTHR30087">
    <property type="entry name" value="INNER MEMBRANE PROTEIN"/>
    <property type="match status" value="1"/>
</dbReference>
<dbReference type="InterPro" id="IPR007553">
    <property type="entry name" value="2-thiour_desulf"/>
</dbReference>
<dbReference type="PANTHER" id="PTHR30087:SF1">
    <property type="entry name" value="HYPOTHETICAL CYTOSOLIC PROTEIN"/>
    <property type="match status" value="1"/>
</dbReference>
<dbReference type="Proteomes" id="UP000422764">
    <property type="component" value="Chromosome"/>
</dbReference>
<evidence type="ECO:0000313" key="2">
    <source>
        <dbReference type="Proteomes" id="UP000422764"/>
    </source>
</evidence>
<sequence>MIVISACLCGIDCKYNGGNNLNEEAMKLFKEGKAILVCPEQLGGLTTPRVPHEISKGTGSEVLDGKARVVSKEGEDSTDKFIKGAHEALKIAKSVGAKKAILKGKSPSCGCGLIYDGGFGGVTRKGNGVTAELFLRNGIEVTTEEDLHK</sequence>
<keyword evidence="2" id="KW-1185">Reference proteome</keyword>
<dbReference type="EMBL" id="CP046522">
    <property type="protein sequence ID" value="QGU94979.1"/>
    <property type="molecule type" value="Genomic_DNA"/>
</dbReference>
<accession>A0A6I6EMS3</accession>
<name>A0A6I6EMS3_9CLOT</name>
<evidence type="ECO:0000313" key="1">
    <source>
        <dbReference type="EMBL" id="QGU94979.1"/>
    </source>
</evidence>
<proteinExistence type="predicted"/>
<dbReference type="Pfam" id="PF04463">
    <property type="entry name" value="2-thiour_desulf"/>
    <property type="match status" value="1"/>
</dbReference>
<organism evidence="1 2">
    <name type="scientific">Clostridium bovifaecis</name>
    <dbReference type="NCBI Taxonomy" id="2184719"/>
    <lineage>
        <taxon>Bacteria</taxon>
        <taxon>Bacillati</taxon>
        <taxon>Bacillota</taxon>
        <taxon>Clostridia</taxon>
        <taxon>Eubacteriales</taxon>
        <taxon>Clostridiaceae</taxon>
        <taxon>Clostridium</taxon>
    </lineage>
</organism>
<gene>
    <name evidence="1" type="ORF">GOM49_07630</name>
</gene>